<dbReference type="Gene3D" id="1.20.1720.10">
    <property type="entry name" value="Multidrug resistance protein D"/>
    <property type="match status" value="1"/>
</dbReference>
<evidence type="ECO:0000256" key="4">
    <source>
        <dbReference type="ARBA" id="ARBA00022692"/>
    </source>
</evidence>
<protein>
    <submittedName>
        <fullName evidence="9">MDR family MFS transporter</fullName>
    </submittedName>
</protein>
<dbReference type="EMBL" id="BAAAZW010000003">
    <property type="protein sequence ID" value="GAA3953833.1"/>
    <property type="molecule type" value="Genomic_DNA"/>
</dbReference>
<sequence length="544" mass="57858">MSDSASSATAATGDDEQAPVHLQRRMVYVIYAALLAAMFLSSLDQSVVSTALPTIVGDLGAVSHEGWIITSYLLAIAIVMPIYGKIGDLYGRRWPFLFAITVFVLGSLGSALADSFWMLVAARTFQGLGAGGLVILSQAIIADIVSARERGKYMGPMGAIFGIASVAGPLLGGWFTEGPGWRWCFWLNVPIGIAALVVAFFTLKLPMQRSERPFDWFGTLFLTLATSGIVFMTSWPSIAPSGEYDWSNPVLSCLLAATVVSFFLFIWVETRVDEPLVPLRLFRDPVFSVSVSVALVLGITMFAALSYLPTFLQMARGVGPTDSGLLMLPMTAGVMLTAIGSGLLITKTGKYRIFPIVGMAVTTGGIAWLTMITGQMSMILFGGMIFVLGFGMGLVIQTIVIAVQNAVSPEEVGTATSTNNFLREIGAAVGTSVFGTLFTSKLSTNLHDIIAKVPPQELPKGLGDGDLTPDVVRNLPEPLHTQVVDAYVNAMAPTFWYLVPIAAIGFVLTLFLRNKTLSTQAGLVARGEAVEQAPGSTSATPAPS</sequence>
<evidence type="ECO:0000256" key="7">
    <source>
        <dbReference type="SAM" id="Phobius"/>
    </source>
</evidence>
<dbReference type="RefSeq" id="WP_344781306.1">
    <property type="nucleotide sequence ID" value="NZ_BAAAZW010000003.1"/>
</dbReference>
<feature type="transmembrane region" description="Helical" evidence="7">
    <location>
        <begin position="421"/>
        <end position="438"/>
    </location>
</feature>
<keyword evidence="10" id="KW-1185">Reference proteome</keyword>
<keyword evidence="4 7" id="KW-0812">Transmembrane</keyword>
<evidence type="ECO:0000256" key="2">
    <source>
        <dbReference type="ARBA" id="ARBA00022448"/>
    </source>
</evidence>
<feature type="transmembrane region" description="Helical" evidence="7">
    <location>
        <begin position="378"/>
        <end position="400"/>
    </location>
</feature>
<comment type="subcellular location">
    <subcellularLocation>
        <location evidence="1">Cell membrane</location>
        <topology evidence="1">Multi-pass membrane protein</topology>
    </subcellularLocation>
</comment>
<dbReference type="Gene3D" id="1.20.1250.20">
    <property type="entry name" value="MFS general substrate transporter like domains"/>
    <property type="match status" value="1"/>
</dbReference>
<dbReference type="PANTHER" id="PTHR23501:SF197">
    <property type="entry name" value="COMD"/>
    <property type="match status" value="1"/>
</dbReference>
<dbReference type="InterPro" id="IPR001958">
    <property type="entry name" value="Tet-R_TetA/multi-R_MdtG-like"/>
</dbReference>
<evidence type="ECO:0000259" key="8">
    <source>
        <dbReference type="PROSITE" id="PS50850"/>
    </source>
</evidence>
<dbReference type="PANTHER" id="PTHR23501">
    <property type="entry name" value="MAJOR FACILITATOR SUPERFAMILY"/>
    <property type="match status" value="1"/>
</dbReference>
<feature type="domain" description="Major facilitator superfamily (MFS) profile" evidence="8">
    <location>
        <begin position="30"/>
        <end position="517"/>
    </location>
</feature>
<dbReference type="NCBIfam" id="TIGR00711">
    <property type="entry name" value="efflux_EmrB"/>
    <property type="match status" value="1"/>
</dbReference>
<name>A0ABP7NTI7_9ACTN</name>
<feature type="transmembrane region" description="Helical" evidence="7">
    <location>
        <begin position="125"/>
        <end position="145"/>
    </location>
</feature>
<feature type="transmembrane region" description="Helical" evidence="7">
    <location>
        <begin position="494"/>
        <end position="512"/>
    </location>
</feature>
<feature type="transmembrane region" description="Helical" evidence="7">
    <location>
        <begin position="286"/>
        <end position="305"/>
    </location>
</feature>
<dbReference type="Pfam" id="PF07690">
    <property type="entry name" value="MFS_1"/>
    <property type="match status" value="1"/>
</dbReference>
<dbReference type="InterPro" id="IPR020846">
    <property type="entry name" value="MFS_dom"/>
</dbReference>
<evidence type="ECO:0000313" key="9">
    <source>
        <dbReference type="EMBL" id="GAA3953833.1"/>
    </source>
</evidence>
<keyword evidence="3" id="KW-1003">Cell membrane</keyword>
<keyword evidence="2" id="KW-0813">Transport</keyword>
<evidence type="ECO:0000256" key="6">
    <source>
        <dbReference type="ARBA" id="ARBA00023136"/>
    </source>
</evidence>
<feature type="transmembrane region" description="Helical" evidence="7">
    <location>
        <begin position="180"/>
        <end position="202"/>
    </location>
</feature>
<dbReference type="InterPro" id="IPR004638">
    <property type="entry name" value="EmrB-like"/>
</dbReference>
<dbReference type="CDD" id="cd17502">
    <property type="entry name" value="MFS_Azr1_MDR_like"/>
    <property type="match status" value="1"/>
</dbReference>
<evidence type="ECO:0000256" key="1">
    <source>
        <dbReference type="ARBA" id="ARBA00004651"/>
    </source>
</evidence>
<feature type="transmembrane region" description="Helical" evidence="7">
    <location>
        <begin position="214"/>
        <end position="234"/>
    </location>
</feature>
<organism evidence="9 10">
    <name type="scientific">Gordonia caeni</name>
    <dbReference type="NCBI Taxonomy" id="1007097"/>
    <lineage>
        <taxon>Bacteria</taxon>
        <taxon>Bacillati</taxon>
        <taxon>Actinomycetota</taxon>
        <taxon>Actinomycetes</taxon>
        <taxon>Mycobacteriales</taxon>
        <taxon>Gordoniaceae</taxon>
        <taxon>Gordonia</taxon>
    </lineage>
</organism>
<feature type="transmembrane region" description="Helical" evidence="7">
    <location>
        <begin position="246"/>
        <end position="266"/>
    </location>
</feature>
<proteinExistence type="predicted"/>
<evidence type="ECO:0000256" key="3">
    <source>
        <dbReference type="ARBA" id="ARBA00022475"/>
    </source>
</evidence>
<feature type="transmembrane region" description="Helical" evidence="7">
    <location>
        <begin position="66"/>
        <end position="84"/>
    </location>
</feature>
<feature type="transmembrane region" description="Helical" evidence="7">
    <location>
        <begin position="325"/>
        <end position="346"/>
    </location>
</feature>
<reference evidence="10" key="1">
    <citation type="journal article" date="2019" name="Int. J. Syst. Evol. Microbiol.">
        <title>The Global Catalogue of Microorganisms (GCM) 10K type strain sequencing project: providing services to taxonomists for standard genome sequencing and annotation.</title>
        <authorList>
            <consortium name="The Broad Institute Genomics Platform"/>
            <consortium name="The Broad Institute Genome Sequencing Center for Infectious Disease"/>
            <person name="Wu L."/>
            <person name="Ma J."/>
        </authorList>
    </citation>
    <scope>NUCLEOTIDE SEQUENCE [LARGE SCALE GENOMIC DNA]</scope>
    <source>
        <strain evidence="10">JCM 16923</strain>
    </source>
</reference>
<dbReference type="SUPFAM" id="SSF103473">
    <property type="entry name" value="MFS general substrate transporter"/>
    <property type="match status" value="1"/>
</dbReference>
<feature type="transmembrane region" description="Helical" evidence="7">
    <location>
        <begin position="353"/>
        <end position="372"/>
    </location>
</feature>
<feature type="transmembrane region" description="Helical" evidence="7">
    <location>
        <begin position="96"/>
        <end position="119"/>
    </location>
</feature>
<comment type="caution">
    <text evidence="9">The sequence shown here is derived from an EMBL/GenBank/DDBJ whole genome shotgun (WGS) entry which is preliminary data.</text>
</comment>
<feature type="transmembrane region" description="Helical" evidence="7">
    <location>
        <begin position="157"/>
        <end position="174"/>
    </location>
</feature>
<dbReference type="InterPro" id="IPR011701">
    <property type="entry name" value="MFS"/>
</dbReference>
<dbReference type="Proteomes" id="UP001418444">
    <property type="component" value="Unassembled WGS sequence"/>
</dbReference>
<evidence type="ECO:0000313" key="10">
    <source>
        <dbReference type="Proteomes" id="UP001418444"/>
    </source>
</evidence>
<accession>A0ABP7NTI7</accession>
<evidence type="ECO:0000256" key="5">
    <source>
        <dbReference type="ARBA" id="ARBA00022989"/>
    </source>
</evidence>
<gene>
    <name evidence="9" type="ORF">GCM10022231_10170</name>
</gene>
<feature type="transmembrane region" description="Helical" evidence="7">
    <location>
        <begin position="26"/>
        <end position="43"/>
    </location>
</feature>
<dbReference type="InterPro" id="IPR036259">
    <property type="entry name" value="MFS_trans_sf"/>
</dbReference>
<keyword evidence="5 7" id="KW-1133">Transmembrane helix</keyword>
<keyword evidence="6 7" id="KW-0472">Membrane</keyword>
<dbReference type="PRINTS" id="PR01035">
    <property type="entry name" value="TCRTETA"/>
</dbReference>
<dbReference type="PROSITE" id="PS50850">
    <property type="entry name" value="MFS"/>
    <property type="match status" value="1"/>
</dbReference>